<feature type="binding site" evidence="7">
    <location>
        <position position="353"/>
    </location>
    <ligand>
        <name>Zn(2+)</name>
        <dbReference type="ChEBI" id="CHEBI:29105"/>
    </ligand>
</feature>
<dbReference type="InterPro" id="IPR050134">
    <property type="entry name" value="NAD-dep_sirtuin_deacylases"/>
</dbReference>
<dbReference type="InterPro" id="IPR003000">
    <property type="entry name" value="Sirtuin"/>
</dbReference>
<dbReference type="InterPro" id="IPR026591">
    <property type="entry name" value="Sirtuin_cat_small_dom_sf"/>
</dbReference>
<dbReference type="Proteomes" id="UP000664169">
    <property type="component" value="Unassembled WGS sequence"/>
</dbReference>
<protein>
    <recommendedName>
        <fullName evidence="9">Deacetylase sirtuin-type domain-containing protein</fullName>
    </recommendedName>
</protein>
<dbReference type="InterPro" id="IPR029035">
    <property type="entry name" value="DHS-like_NAD/FAD-binding_dom"/>
</dbReference>
<feature type="binding site" evidence="7">
    <location>
        <position position="356"/>
    </location>
    <ligand>
        <name>Zn(2+)</name>
        <dbReference type="ChEBI" id="CHEBI:29105"/>
    </ligand>
</feature>
<dbReference type="InterPro" id="IPR026590">
    <property type="entry name" value="Ssirtuin_cat_dom"/>
</dbReference>
<evidence type="ECO:0000256" key="3">
    <source>
        <dbReference type="ARBA" id="ARBA00022679"/>
    </source>
</evidence>
<keyword evidence="6" id="KW-0520">NAD</keyword>
<proteinExistence type="inferred from homology"/>
<comment type="caution">
    <text evidence="10">The sequence shown here is derived from an EMBL/GenBank/DDBJ whole genome shotgun (WGS) entry which is preliminary data.</text>
</comment>
<dbReference type="PANTHER" id="PTHR11085:SF9">
    <property type="entry name" value="NAD-DEPENDENT PROTEIN DEACETYLASE SIRTUIN-1"/>
    <property type="match status" value="1"/>
</dbReference>
<dbReference type="OrthoDB" id="420264at2759"/>
<evidence type="ECO:0000256" key="6">
    <source>
        <dbReference type="ARBA" id="ARBA00023027"/>
    </source>
</evidence>
<feature type="region of interest" description="Disordered" evidence="8">
    <location>
        <begin position="366"/>
        <end position="395"/>
    </location>
</feature>
<feature type="domain" description="Deacetylase sirtuin-type" evidence="9">
    <location>
        <begin position="193"/>
        <end position="495"/>
    </location>
</feature>
<feature type="active site" description="Proton acceptor" evidence="7">
    <location>
        <position position="321"/>
    </location>
</feature>
<evidence type="ECO:0000256" key="1">
    <source>
        <dbReference type="ARBA" id="ARBA00001947"/>
    </source>
</evidence>
<feature type="compositionally biased region" description="Basic residues" evidence="8">
    <location>
        <begin position="53"/>
        <end position="64"/>
    </location>
</feature>
<evidence type="ECO:0000256" key="8">
    <source>
        <dbReference type="SAM" id="MobiDB-lite"/>
    </source>
</evidence>
<feature type="compositionally biased region" description="Basic and acidic residues" evidence="8">
    <location>
        <begin position="12"/>
        <end position="22"/>
    </location>
</feature>
<evidence type="ECO:0000313" key="11">
    <source>
        <dbReference type="Proteomes" id="UP000664169"/>
    </source>
</evidence>
<dbReference type="Gene3D" id="3.30.1600.10">
    <property type="entry name" value="SIR2/SIRT2 'Small Domain"/>
    <property type="match status" value="1"/>
</dbReference>
<evidence type="ECO:0000256" key="7">
    <source>
        <dbReference type="PROSITE-ProRule" id="PRU00236"/>
    </source>
</evidence>
<organism evidence="10 11">
    <name type="scientific">Gomphillus americanus</name>
    <dbReference type="NCBI Taxonomy" id="1940652"/>
    <lineage>
        <taxon>Eukaryota</taxon>
        <taxon>Fungi</taxon>
        <taxon>Dikarya</taxon>
        <taxon>Ascomycota</taxon>
        <taxon>Pezizomycotina</taxon>
        <taxon>Lecanoromycetes</taxon>
        <taxon>OSLEUM clade</taxon>
        <taxon>Ostropomycetidae</taxon>
        <taxon>Ostropales</taxon>
        <taxon>Graphidaceae</taxon>
        <taxon>Gomphilloideae</taxon>
        <taxon>Gomphillus</taxon>
    </lineage>
</organism>
<dbReference type="PANTHER" id="PTHR11085">
    <property type="entry name" value="NAD-DEPENDENT PROTEIN DEACYLASE SIRTUIN-5, MITOCHONDRIAL-RELATED"/>
    <property type="match status" value="1"/>
</dbReference>
<comment type="cofactor">
    <cofactor evidence="1">
        <name>Zn(2+)</name>
        <dbReference type="ChEBI" id="CHEBI:29105"/>
    </cofactor>
</comment>
<keyword evidence="4 7" id="KW-0479">Metal-binding</keyword>
<name>A0A8H3IXG5_9LECA</name>
<accession>A0A8H3IXG5</accession>
<dbReference type="Pfam" id="PF02146">
    <property type="entry name" value="SIR2"/>
    <property type="match status" value="1"/>
</dbReference>
<dbReference type="GO" id="GO:0046970">
    <property type="term" value="F:histone H4K16 deacetylase activity, NAD-dependent"/>
    <property type="evidence" value="ECO:0007669"/>
    <property type="project" value="TreeGrafter"/>
</dbReference>
<dbReference type="GO" id="GO:0046872">
    <property type="term" value="F:metal ion binding"/>
    <property type="evidence" value="ECO:0007669"/>
    <property type="project" value="UniProtKB-KW"/>
</dbReference>
<dbReference type="AlphaFoldDB" id="A0A8H3IXG5"/>
<evidence type="ECO:0000256" key="5">
    <source>
        <dbReference type="ARBA" id="ARBA00022833"/>
    </source>
</evidence>
<dbReference type="Gene3D" id="3.40.50.1220">
    <property type="entry name" value="TPP-binding domain"/>
    <property type="match status" value="1"/>
</dbReference>
<sequence>MDTQQPPEGSAPEDKTASVKEGVDLIVPVIEIEEKDDQEQPAATSCLPIHESSHHHHHHHHGHKHDHECDKDICNGEESDTEQSGSSDESWEDSSSLMEAAFEQLEDSHVPHSGDQALPDECSKSESKAYQRLLRQVGVEEFIKQTIENESVSARKLCTAFGLRVPFLEGGPDDAYYRILGLAIQREMQKRVKLEEWNTLDDAVRLLQNASNIIVVTGAGISTSLGIPDFRSKHNGLYARLEHLGLSDPQEVFDIALFRDDPTIFYSVAKDILPETKRFTPTHGFIKMLQDRGQLLVNYTQNIDNIEGYAGIEGDKLIQCHGSFATATCQRCGHKVNGDEIHDDIKAGKIPRCGACILKSQQIRPTALKRKRSTDHKRNKSRQREDSDSSSEADVAEEIGIMKPDITFFGENLPDTFHDRLRNTDYSTVDLVIVIGTSLKVAPVAEIPNFVSGQSASIPQIYISRDPCQHIAFDIELLGECDVVIAELCRRAGWKLEHEMAVRPEQSIAIEQAREAWQWNVFVKEDEVSIAEEKGISSEI</sequence>
<keyword evidence="5 7" id="KW-0862">Zinc</keyword>
<dbReference type="GO" id="GO:0070403">
    <property type="term" value="F:NAD+ binding"/>
    <property type="evidence" value="ECO:0007669"/>
    <property type="project" value="InterPro"/>
</dbReference>
<reference evidence="10" key="1">
    <citation type="submission" date="2021-03" db="EMBL/GenBank/DDBJ databases">
        <authorList>
            <person name="Tagirdzhanova G."/>
        </authorList>
    </citation>
    <scope>NUCLEOTIDE SEQUENCE</scope>
</reference>
<evidence type="ECO:0000259" key="9">
    <source>
        <dbReference type="PROSITE" id="PS50305"/>
    </source>
</evidence>
<dbReference type="EMBL" id="CAJPDQ010000044">
    <property type="protein sequence ID" value="CAF9932405.1"/>
    <property type="molecule type" value="Genomic_DNA"/>
</dbReference>
<evidence type="ECO:0000313" key="10">
    <source>
        <dbReference type="EMBL" id="CAF9932405.1"/>
    </source>
</evidence>
<feature type="binding site" evidence="7">
    <location>
        <position position="332"/>
    </location>
    <ligand>
        <name>Zn(2+)</name>
        <dbReference type="ChEBI" id="CHEBI:29105"/>
    </ligand>
</feature>
<feature type="region of interest" description="Disordered" evidence="8">
    <location>
        <begin position="51"/>
        <end position="96"/>
    </location>
</feature>
<gene>
    <name evidence="10" type="ORF">GOMPHAMPRED_006567</name>
</gene>
<comment type="similarity">
    <text evidence="2">Belongs to the sirtuin family. Class I subfamily.</text>
</comment>
<keyword evidence="3" id="KW-0808">Transferase</keyword>
<feature type="region of interest" description="Disordered" evidence="8">
    <location>
        <begin position="1"/>
        <end position="22"/>
    </location>
</feature>
<dbReference type="SUPFAM" id="SSF52467">
    <property type="entry name" value="DHS-like NAD/FAD-binding domain"/>
    <property type="match status" value="1"/>
</dbReference>
<feature type="compositionally biased region" description="Basic residues" evidence="8">
    <location>
        <begin position="367"/>
        <end position="381"/>
    </location>
</feature>
<feature type="compositionally biased region" description="Basic and acidic residues" evidence="8">
    <location>
        <begin position="65"/>
        <end position="74"/>
    </location>
</feature>
<evidence type="ECO:0000256" key="4">
    <source>
        <dbReference type="ARBA" id="ARBA00022723"/>
    </source>
</evidence>
<dbReference type="GO" id="GO:0005634">
    <property type="term" value="C:nucleus"/>
    <property type="evidence" value="ECO:0007669"/>
    <property type="project" value="TreeGrafter"/>
</dbReference>
<keyword evidence="11" id="KW-1185">Reference proteome</keyword>
<evidence type="ECO:0000256" key="2">
    <source>
        <dbReference type="ARBA" id="ARBA00006924"/>
    </source>
</evidence>
<dbReference type="PROSITE" id="PS50305">
    <property type="entry name" value="SIRTUIN"/>
    <property type="match status" value="1"/>
</dbReference>
<feature type="compositionally biased region" description="Low complexity" evidence="8">
    <location>
        <begin position="84"/>
        <end position="96"/>
    </location>
</feature>
<feature type="binding site" evidence="7">
    <location>
        <position position="329"/>
    </location>
    <ligand>
        <name>Zn(2+)</name>
        <dbReference type="ChEBI" id="CHEBI:29105"/>
    </ligand>
</feature>